<dbReference type="EMBL" id="QYUO01000001">
    <property type="protein sequence ID" value="RJF98967.1"/>
    <property type="molecule type" value="Genomic_DNA"/>
</dbReference>
<name>A0A3A3FRY9_9BURK</name>
<reference evidence="2" key="1">
    <citation type="submission" date="2018-09" db="EMBL/GenBank/DDBJ databases">
        <authorList>
            <person name="Zhu H."/>
        </authorList>
    </citation>
    <scope>NUCLEOTIDE SEQUENCE [LARGE SCALE GENOMIC DNA]</scope>
    <source>
        <strain evidence="2">K1R23-30</strain>
    </source>
</reference>
<protein>
    <submittedName>
        <fullName evidence="1">Uncharacterized protein</fullName>
    </submittedName>
</protein>
<accession>A0A3A3FRY9</accession>
<dbReference type="AlphaFoldDB" id="A0A3A3FRY9"/>
<sequence length="111" mass="12575">MHSIPESKKNHLWRKVVWFTDPDEHPLGPFHSVEVYCSEESNGYAVWYVRKLAKDDPRGAGIENADYLLKYFAKTARDAAIEHAVLIAHSDASLDKVIENLDRLAVAAQKV</sequence>
<gene>
    <name evidence="1" type="ORF">D3871_10930</name>
</gene>
<dbReference type="RefSeq" id="WP_119768913.1">
    <property type="nucleotide sequence ID" value="NZ_QYUO01000001.1"/>
</dbReference>
<comment type="caution">
    <text evidence="1">The sequence shown here is derived from an EMBL/GenBank/DDBJ whole genome shotgun (WGS) entry which is preliminary data.</text>
</comment>
<dbReference type="Proteomes" id="UP000265955">
    <property type="component" value="Unassembled WGS sequence"/>
</dbReference>
<organism evidence="1 2">
    <name type="scientific">Noviherbaspirillum saxi</name>
    <dbReference type="NCBI Taxonomy" id="2320863"/>
    <lineage>
        <taxon>Bacteria</taxon>
        <taxon>Pseudomonadati</taxon>
        <taxon>Pseudomonadota</taxon>
        <taxon>Betaproteobacteria</taxon>
        <taxon>Burkholderiales</taxon>
        <taxon>Oxalobacteraceae</taxon>
        <taxon>Noviherbaspirillum</taxon>
    </lineage>
</organism>
<evidence type="ECO:0000313" key="1">
    <source>
        <dbReference type="EMBL" id="RJF98967.1"/>
    </source>
</evidence>
<dbReference type="OrthoDB" id="8719502at2"/>
<keyword evidence="2" id="KW-1185">Reference proteome</keyword>
<evidence type="ECO:0000313" key="2">
    <source>
        <dbReference type="Proteomes" id="UP000265955"/>
    </source>
</evidence>
<proteinExistence type="predicted"/>